<feature type="compositionally biased region" description="Polar residues" evidence="1">
    <location>
        <begin position="166"/>
        <end position="179"/>
    </location>
</feature>
<organism evidence="2 3">
    <name type="scientific">Pyronema omphalodes (strain CBS 100304)</name>
    <name type="common">Pyronema confluens</name>
    <dbReference type="NCBI Taxonomy" id="1076935"/>
    <lineage>
        <taxon>Eukaryota</taxon>
        <taxon>Fungi</taxon>
        <taxon>Dikarya</taxon>
        <taxon>Ascomycota</taxon>
        <taxon>Pezizomycotina</taxon>
        <taxon>Pezizomycetes</taxon>
        <taxon>Pezizales</taxon>
        <taxon>Pyronemataceae</taxon>
        <taxon>Pyronema</taxon>
    </lineage>
</organism>
<dbReference type="OMA" id="NIEITHC"/>
<feature type="region of interest" description="Disordered" evidence="1">
    <location>
        <begin position="1"/>
        <end position="44"/>
    </location>
</feature>
<dbReference type="OrthoDB" id="3799035at2759"/>
<dbReference type="Proteomes" id="UP000018144">
    <property type="component" value="Unassembled WGS sequence"/>
</dbReference>
<sequence>MDAPDGNDGTAKKKRKKISKGNQKALHPRRHAERLGQQEQENVDTRDLVAQGQQEQEEVARDIVSCGYDVMIRQHSSIVSRLHIICSELESQLQASKAERYFLSGGVNNSLVLFSEIFPALDPRLGILFAPRNLQSYRQKGFSPLQMVQTVSVACRSVSTPLDPNASLRKNTIDNSSGEGTDPKRTSEFRSIVGSLMYASFATRPDISYATTALSKYSANPSSEHLGHAKHVLRYLYGKQDYRLLYPISHERNLLPLSCFTDSSYGSDLDDRKSYSAYFFQLGTATIAWCSQKQKFVAVSSTETEYMALSLASRQMIWLQRPLQDLNLKPVSFPLGDKNGSMDLVRNPRIHNRSKHIDIHFHFVRERYEEGIFEIMRVDSANNLADILTNVGEWVCSSG</sequence>
<evidence type="ECO:0000313" key="3">
    <source>
        <dbReference type="Proteomes" id="UP000018144"/>
    </source>
</evidence>
<dbReference type="eggNOG" id="KOG0017">
    <property type="taxonomic scope" value="Eukaryota"/>
</dbReference>
<keyword evidence="3" id="KW-1185">Reference proteome</keyword>
<proteinExistence type="predicted"/>
<protein>
    <submittedName>
        <fullName evidence="2">Similar to Retrovirus-related Pol polyprotein from transposon TNT 1-94 acc. no. P10978</fullName>
    </submittedName>
</protein>
<dbReference type="PANTHER" id="PTHR11439">
    <property type="entry name" value="GAG-POL-RELATED RETROTRANSPOSON"/>
    <property type="match status" value="1"/>
</dbReference>
<reference evidence="2 3" key="1">
    <citation type="journal article" date="2013" name="PLoS Genet.">
        <title>The genome and development-dependent transcriptomes of Pyronema confluens: a window into fungal evolution.</title>
        <authorList>
            <person name="Traeger S."/>
            <person name="Altegoer F."/>
            <person name="Freitag M."/>
            <person name="Gabaldon T."/>
            <person name="Kempken F."/>
            <person name="Kumar A."/>
            <person name="Marcet-Houben M."/>
            <person name="Poggeler S."/>
            <person name="Stajich J.E."/>
            <person name="Nowrousian M."/>
        </authorList>
    </citation>
    <scope>NUCLEOTIDE SEQUENCE [LARGE SCALE GENOMIC DNA]</scope>
    <source>
        <strain evidence="3">CBS 100304</strain>
        <tissue evidence="2">Vegetative mycelium</tissue>
    </source>
</reference>
<evidence type="ECO:0000256" key="1">
    <source>
        <dbReference type="SAM" id="MobiDB-lite"/>
    </source>
</evidence>
<feature type="region of interest" description="Disordered" evidence="1">
    <location>
        <begin position="166"/>
        <end position="186"/>
    </location>
</feature>
<dbReference type="CDD" id="cd09272">
    <property type="entry name" value="RNase_HI_RT_Ty1"/>
    <property type="match status" value="1"/>
</dbReference>
<gene>
    <name evidence="2" type="ORF">PCON_06774</name>
</gene>
<dbReference type="STRING" id="1076935.U4KZM4"/>
<accession>U4KZM4</accession>
<dbReference type="PANTHER" id="PTHR11439:SF483">
    <property type="entry name" value="PEPTIDE SYNTHASE GLIP-LIKE, PUTATIVE (AFU_ORTHOLOGUE AFUA_3G12920)-RELATED"/>
    <property type="match status" value="1"/>
</dbReference>
<dbReference type="EMBL" id="HF935339">
    <property type="protein sequence ID" value="CCX07185.1"/>
    <property type="molecule type" value="Genomic_DNA"/>
</dbReference>
<dbReference type="AlphaFoldDB" id="U4KZM4"/>
<evidence type="ECO:0000313" key="2">
    <source>
        <dbReference type="EMBL" id="CCX07185.1"/>
    </source>
</evidence>
<name>U4KZM4_PYROM</name>